<organism evidence="6 7">
    <name type="scientific">Desulfonema limicola</name>
    <dbReference type="NCBI Taxonomy" id="45656"/>
    <lineage>
        <taxon>Bacteria</taxon>
        <taxon>Pseudomonadati</taxon>
        <taxon>Thermodesulfobacteriota</taxon>
        <taxon>Desulfobacteria</taxon>
        <taxon>Desulfobacterales</taxon>
        <taxon>Desulfococcaceae</taxon>
        <taxon>Desulfonema</taxon>
    </lineage>
</organism>
<keyword evidence="3 4" id="KW-0732">Signal</keyword>
<evidence type="ECO:0000256" key="2">
    <source>
        <dbReference type="ARBA" id="ARBA00022448"/>
    </source>
</evidence>
<dbReference type="Gene3D" id="3.90.76.10">
    <property type="entry name" value="Dipeptide-binding Protein, Domain 1"/>
    <property type="match status" value="1"/>
</dbReference>
<protein>
    <submittedName>
        <fullName evidence="6">Extracellular solute-binding protein, family 5</fullName>
    </submittedName>
</protein>
<comment type="similarity">
    <text evidence="1">Belongs to the bacterial solute-binding protein 5 family.</text>
</comment>
<gene>
    <name evidence="6" type="ORF">dnl_38990</name>
</gene>
<dbReference type="GO" id="GO:0015833">
    <property type="term" value="P:peptide transport"/>
    <property type="evidence" value="ECO:0007669"/>
    <property type="project" value="TreeGrafter"/>
</dbReference>
<dbReference type="PANTHER" id="PTHR30290">
    <property type="entry name" value="PERIPLASMIC BINDING COMPONENT OF ABC TRANSPORTER"/>
    <property type="match status" value="1"/>
</dbReference>
<name>A0A975BA54_9BACT</name>
<feature type="signal peptide" evidence="4">
    <location>
        <begin position="1"/>
        <end position="21"/>
    </location>
</feature>
<feature type="chain" id="PRO_5037077173" evidence="4">
    <location>
        <begin position="22"/>
        <end position="522"/>
    </location>
</feature>
<evidence type="ECO:0000256" key="1">
    <source>
        <dbReference type="ARBA" id="ARBA00005695"/>
    </source>
</evidence>
<dbReference type="PIRSF" id="PIRSF002741">
    <property type="entry name" value="MppA"/>
    <property type="match status" value="1"/>
</dbReference>
<sequence length="522" mass="59276">MKLSLMSGLLLILIAGNFAFAQNEPKKGGTIIWGRGADSVSLDPARPIDNESIKVTANIFEGLVRYKDGSTEVEPALAESWETSADEKQWIFHLRKGVFFHDNTPFNADSVVFSFLRQIDPHHPFYRKDFGYADFTFKYVKTVESVDEYTVKIVLESAYAPFLQNLAMFFASPIISPEAMKKWGDEFEKHPVGTGPFIFSQWIPNDRIILEKNTKYWAEPPLPDKLVFKSIPNNNSRLLAFKTAAIDCMDGISPKAAHEIEADRSLNLISWAGLNISYLAMNTQKKPFDNIKVRRAVNHAVNKQNLVKFFYKGSAIPAKSPVPPLLWGYNENIKDYEYNPDKARQLLKEAGFENGFKTTLWAMPVPRPYMPQPKEIARAIKGNLASVGIMAEIVSDMDWGTYLAKLMNGEHDMGMLGWVTDNGDPDNFLYVLLDKDNAVPPKATNIALFCNENIHEILKKAQQVSKKEERIRLYQSAQEIVHEQAPWFTIANIRQFIAHRKNIHGLAQHPTGIIRLNRAWVE</sequence>
<proteinExistence type="inferred from homology"/>
<dbReference type="InterPro" id="IPR030678">
    <property type="entry name" value="Peptide/Ni-bd"/>
</dbReference>
<keyword evidence="7" id="KW-1185">Reference proteome</keyword>
<dbReference type="SUPFAM" id="SSF53850">
    <property type="entry name" value="Periplasmic binding protein-like II"/>
    <property type="match status" value="1"/>
</dbReference>
<dbReference type="GO" id="GO:0030288">
    <property type="term" value="C:outer membrane-bounded periplasmic space"/>
    <property type="evidence" value="ECO:0007669"/>
    <property type="project" value="UniProtKB-ARBA"/>
</dbReference>
<evidence type="ECO:0000313" key="6">
    <source>
        <dbReference type="EMBL" id="QTA81561.1"/>
    </source>
</evidence>
<dbReference type="InterPro" id="IPR000914">
    <property type="entry name" value="SBP_5_dom"/>
</dbReference>
<dbReference type="Gene3D" id="3.10.105.10">
    <property type="entry name" value="Dipeptide-binding Protein, Domain 3"/>
    <property type="match status" value="1"/>
</dbReference>
<dbReference type="PANTHER" id="PTHR30290:SF9">
    <property type="entry name" value="OLIGOPEPTIDE-BINDING PROTEIN APPA"/>
    <property type="match status" value="1"/>
</dbReference>
<dbReference type="GO" id="GO:1904680">
    <property type="term" value="F:peptide transmembrane transporter activity"/>
    <property type="evidence" value="ECO:0007669"/>
    <property type="project" value="TreeGrafter"/>
</dbReference>
<dbReference type="GO" id="GO:0043190">
    <property type="term" value="C:ATP-binding cassette (ABC) transporter complex"/>
    <property type="evidence" value="ECO:0007669"/>
    <property type="project" value="InterPro"/>
</dbReference>
<dbReference type="InterPro" id="IPR039424">
    <property type="entry name" value="SBP_5"/>
</dbReference>
<dbReference type="Pfam" id="PF00496">
    <property type="entry name" value="SBP_bac_5"/>
    <property type="match status" value="1"/>
</dbReference>
<keyword evidence="2" id="KW-0813">Transport</keyword>
<reference evidence="6" key="1">
    <citation type="journal article" date="2021" name="Microb. Physiol.">
        <title>Proteogenomic Insights into the Physiology of Marine, Sulfate-Reducing, Filamentous Desulfonema limicola and Desulfonema magnum.</title>
        <authorList>
            <person name="Schnaars V."/>
            <person name="Wohlbrand L."/>
            <person name="Scheve S."/>
            <person name="Hinrichs C."/>
            <person name="Reinhardt R."/>
            <person name="Rabus R."/>
        </authorList>
    </citation>
    <scope>NUCLEOTIDE SEQUENCE</scope>
    <source>
        <strain evidence="6">5ac10</strain>
    </source>
</reference>
<dbReference type="Gene3D" id="3.40.190.10">
    <property type="entry name" value="Periplasmic binding protein-like II"/>
    <property type="match status" value="1"/>
</dbReference>
<dbReference type="EMBL" id="CP061799">
    <property type="protein sequence ID" value="QTA81561.1"/>
    <property type="molecule type" value="Genomic_DNA"/>
</dbReference>
<dbReference type="AlphaFoldDB" id="A0A975BA54"/>
<dbReference type="RefSeq" id="WP_207687583.1">
    <property type="nucleotide sequence ID" value="NZ_CP061799.1"/>
</dbReference>
<evidence type="ECO:0000256" key="4">
    <source>
        <dbReference type="SAM" id="SignalP"/>
    </source>
</evidence>
<evidence type="ECO:0000256" key="3">
    <source>
        <dbReference type="ARBA" id="ARBA00022729"/>
    </source>
</evidence>
<feature type="domain" description="Solute-binding protein family 5" evidence="5">
    <location>
        <begin position="72"/>
        <end position="437"/>
    </location>
</feature>
<dbReference type="Proteomes" id="UP000663720">
    <property type="component" value="Chromosome"/>
</dbReference>
<accession>A0A975BA54</accession>
<evidence type="ECO:0000259" key="5">
    <source>
        <dbReference type="Pfam" id="PF00496"/>
    </source>
</evidence>
<dbReference type="KEGG" id="dli:dnl_38990"/>
<evidence type="ECO:0000313" key="7">
    <source>
        <dbReference type="Proteomes" id="UP000663720"/>
    </source>
</evidence>
<dbReference type="CDD" id="cd08493">
    <property type="entry name" value="PBP2_DppA_like"/>
    <property type="match status" value="1"/>
</dbReference>